<dbReference type="Pfam" id="PF09704">
    <property type="entry name" value="Cas_Cas5d"/>
    <property type="match status" value="1"/>
</dbReference>
<dbReference type="NCBIfam" id="TIGR01868">
    <property type="entry name" value="casD_Cas5e"/>
    <property type="match status" value="1"/>
</dbReference>
<dbReference type="RefSeq" id="WP_338886547.1">
    <property type="nucleotide sequence ID" value="NZ_CP147846.1"/>
</dbReference>
<evidence type="ECO:0000256" key="1">
    <source>
        <dbReference type="ARBA" id="ARBA00023118"/>
    </source>
</evidence>
<reference evidence="2 3" key="1">
    <citation type="submission" date="2024-03" db="EMBL/GenBank/DDBJ databases">
        <title>Natural products discovery in diverse microorganisms through a two-stage MS feature dereplication strategy.</title>
        <authorList>
            <person name="Zhang R."/>
        </authorList>
    </citation>
    <scope>NUCLEOTIDE SEQUENCE [LARGE SCALE GENOMIC DNA]</scope>
    <source>
        <strain evidence="2 3">18930</strain>
    </source>
</reference>
<evidence type="ECO:0000313" key="3">
    <source>
        <dbReference type="Proteomes" id="UP001432000"/>
    </source>
</evidence>
<evidence type="ECO:0000313" key="2">
    <source>
        <dbReference type="EMBL" id="WXG67123.1"/>
    </source>
</evidence>
<keyword evidence="1" id="KW-0051">Antiviral defense</keyword>
<name>A0ABZ2PGW6_9NOCA</name>
<proteinExistence type="predicted"/>
<dbReference type="InterPro" id="IPR010147">
    <property type="entry name" value="CRISPR-assoc_prot_CasD"/>
</dbReference>
<dbReference type="Gene3D" id="3.30.70.2660">
    <property type="match status" value="1"/>
</dbReference>
<accession>A0ABZ2PGW6</accession>
<protein>
    <submittedName>
        <fullName evidence="2">Type I-E CRISPR-associated protein Cas5/CasD</fullName>
    </submittedName>
</protein>
<organism evidence="2 3">
    <name type="scientific">Rhodococcus sovatensis</name>
    <dbReference type="NCBI Taxonomy" id="1805840"/>
    <lineage>
        <taxon>Bacteria</taxon>
        <taxon>Bacillati</taxon>
        <taxon>Actinomycetota</taxon>
        <taxon>Actinomycetes</taxon>
        <taxon>Mycobacteriales</taxon>
        <taxon>Nocardiaceae</taxon>
        <taxon>Rhodococcus</taxon>
    </lineage>
</organism>
<dbReference type="InterPro" id="IPR013422">
    <property type="entry name" value="CRISPR-assoc_prot_Cas5_N"/>
</dbReference>
<dbReference type="NCBIfam" id="TIGR02593">
    <property type="entry name" value="CRISPR_cas5"/>
    <property type="match status" value="1"/>
</dbReference>
<sequence length="230" mass="25668">MTALLIRLAGPMQAWGASSRYSRRDTEQEPTKSGVLGLLAAAQGLRRTDELAHLASLKFGVRVDQPGSLLRDFQVARSLDGKKTFPLSYRYYLSDAVFVAGVEGESSLIEALSSALKNPTFPLYLGRRSCPPSFPLLLRTSDESLEESLRRFPWQAAEWYRAKQAPRVALRIALDGMDGVEGDMVKDVPVSFDPRHRRYEWRTVVDERMDVENPSSRIRGHDPMAALGGS</sequence>
<keyword evidence="3" id="KW-1185">Reference proteome</keyword>
<dbReference type="InterPro" id="IPR021124">
    <property type="entry name" value="CRISPR-assoc_prot_Cas5"/>
</dbReference>
<gene>
    <name evidence="2" type="primary">cas5e</name>
    <name evidence="2" type="ORF">WDS16_17925</name>
</gene>
<dbReference type="Proteomes" id="UP001432000">
    <property type="component" value="Chromosome"/>
</dbReference>
<dbReference type="EMBL" id="CP147846">
    <property type="protein sequence ID" value="WXG67123.1"/>
    <property type="molecule type" value="Genomic_DNA"/>
</dbReference>
<dbReference type="CDD" id="cd09756">
    <property type="entry name" value="Cas5_I-E"/>
    <property type="match status" value="1"/>
</dbReference>